<dbReference type="Proteomes" id="UP000274822">
    <property type="component" value="Unassembled WGS sequence"/>
</dbReference>
<name>A0A433QIK2_9FUNG</name>
<protein>
    <submittedName>
        <fullName evidence="1">Uncharacterized protein</fullName>
    </submittedName>
</protein>
<keyword evidence="2" id="KW-1185">Reference proteome</keyword>
<organism evidence="1 2">
    <name type="scientific">Jimgerdemannia flammicorona</name>
    <dbReference type="NCBI Taxonomy" id="994334"/>
    <lineage>
        <taxon>Eukaryota</taxon>
        <taxon>Fungi</taxon>
        <taxon>Fungi incertae sedis</taxon>
        <taxon>Mucoromycota</taxon>
        <taxon>Mucoromycotina</taxon>
        <taxon>Endogonomycetes</taxon>
        <taxon>Endogonales</taxon>
        <taxon>Endogonaceae</taxon>
        <taxon>Jimgerdemannia</taxon>
    </lineage>
</organism>
<reference evidence="1 2" key="1">
    <citation type="journal article" date="2018" name="New Phytol.">
        <title>Phylogenomics of Endogonaceae and evolution of mycorrhizas within Mucoromycota.</title>
        <authorList>
            <person name="Chang Y."/>
            <person name="Desiro A."/>
            <person name="Na H."/>
            <person name="Sandor L."/>
            <person name="Lipzen A."/>
            <person name="Clum A."/>
            <person name="Barry K."/>
            <person name="Grigoriev I.V."/>
            <person name="Martin F.M."/>
            <person name="Stajich J.E."/>
            <person name="Smith M.E."/>
            <person name="Bonito G."/>
            <person name="Spatafora J.W."/>
        </authorList>
    </citation>
    <scope>NUCLEOTIDE SEQUENCE [LARGE SCALE GENOMIC DNA]</scope>
    <source>
        <strain evidence="1 2">AD002</strain>
    </source>
</reference>
<evidence type="ECO:0000313" key="2">
    <source>
        <dbReference type="Proteomes" id="UP000274822"/>
    </source>
</evidence>
<accession>A0A433QIK2</accession>
<comment type="caution">
    <text evidence="1">The sequence shown here is derived from an EMBL/GenBank/DDBJ whole genome shotgun (WGS) entry which is preliminary data.</text>
</comment>
<dbReference type="EMBL" id="RBNJ01004905">
    <property type="protein sequence ID" value="RUS29637.1"/>
    <property type="molecule type" value="Genomic_DNA"/>
</dbReference>
<proteinExistence type="predicted"/>
<gene>
    <name evidence="1" type="ORF">BC938DRAFT_480422</name>
</gene>
<evidence type="ECO:0000313" key="1">
    <source>
        <dbReference type="EMBL" id="RUS29637.1"/>
    </source>
</evidence>
<sequence>MPARTPTPTQMKAIRILSHGSSSAAISTAPKMQDCDGTSNAKNPVDTYVGDVMTVQPSWFHLARRY</sequence>
<dbReference type="AlphaFoldDB" id="A0A433QIK2"/>